<comment type="caution">
    <text evidence="1">The sequence shown here is derived from an EMBL/GenBank/DDBJ whole genome shotgun (WGS) entry which is preliminary data.</text>
</comment>
<reference evidence="1 2" key="1">
    <citation type="journal article" date="2014" name="Genome Biol. Evol.">
        <title>The genome of the myxosporean Thelohanellus kitauei shows adaptations to nutrient acquisition within its fish host.</title>
        <authorList>
            <person name="Yang Y."/>
            <person name="Xiong J."/>
            <person name="Zhou Z."/>
            <person name="Huo F."/>
            <person name="Miao W."/>
            <person name="Ran C."/>
            <person name="Liu Y."/>
            <person name="Zhang J."/>
            <person name="Feng J."/>
            <person name="Wang M."/>
            <person name="Wang M."/>
            <person name="Wang L."/>
            <person name="Yao B."/>
        </authorList>
    </citation>
    <scope>NUCLEOTIDE SEQUENCE [LARGE SCALE GENOMIC DNA]</scope>
    <source>
        <strain evidence="1">Wuqing</strain>
    </source>
</reference>
<evidence type="ECO:0000313" key="1">
    <source>
        <dbReference type="EMBL" id="KII72784.1"/>
    </source>
</evidence>
<name>A0A0C2J4M2_THEKT</name>
<dbReference type="AlphaFoldDB" id="A0A0C2J4M2"/>
<evidence type="ECO:0000313" key="2">
    <source>
        <dbReference type="Proteomes" id="UP000031668"/>
    </source>
</evidence>
<protein>
    <submittedName>
        <fullName evidence="1">Uncharacterized protein</fullName>
    </submittedName>
</protein>
<sequence>MADSRGVGISGCSSTVLHILLKKERASSRDGFDTGFRVFRQFNPDTALGPKEFIEPYDCPAMGRGRTKDREAGTKTLSVVHNQQLARTSTCDISSQDDRRKLVPHSRVGFFSLKIVSHRLISLYALLVPTKYGNIKHQLLVFMESLDINRSSGTIPAGLYV</sequence>
<proteinExistence type="predicted"/>
<dbReference type="EMBL" id="JWZT01001101">
    <property type="protein sequence ID" value="KII72784.1"/>
    <property type="molecule type" value="Genomic_DNA"/>
</dbReference>
<organism evidence="1 2">
    <name type="scientific">Thelohanellus kitauei</name>
    <name type="common">Myxosporean</name>
    <dbReference type="NCBI Taxonomy" id="669202"/>
    <lineage>
        <taxon>Eukaryota</taxon>
        <taxon>Metazoa</taxon>
        <taxon>Cnidaria</taxon>
        <taxon>Myxozoa</taxon>
        <taxon>Myxosporea</taxon>
        <taxon>Bivalvulida</taxon>
        <taxon>Platysporina</taxon>
        <taxon>Myxobolidae</taxon>
        <taxon>Thelohanellus</taxon>
    </lineage>
</organism>
<gene>
    <name evidence="1" type="ORF">RF11_11711</name>
</gene>
<accession>A0A0C2J4M2</accession>
<keyword evidence="2" id="KW-1185">Reference proteome</keyword>
<dbReference type="Proteomes" id="UP000031668">
    <property type="component" value="Unassembled WGS sequence"/>
</dbReference>